<reference evidence="2 3" key="1">
    <citation type="journal article" date="2021" name="Plant Biotechnol. J.">
        <title>Multi-omics assisted identification of the key and species-specific regulatory components of drought-tolerant mechanisms in Gossypium stocksii.</title>
        <authorList>
            <person name="Yu D."/>
            <person name="Ke L."/>
            <person name="Zhang D."/>
            <person name="Wu Y."/>
            <person name="Sun Y."/>
            <person name="Mei J."/>
            <person name="Sun J."/>
            <person name="Sun Y."/>
        </authorList>
    </citation>
    <scope>NUCLEOTIDE SEQUENCE [LARGE SCALE GENOMIC DNA]</scope>
    <source>
        <strain evidence="3">cv. E1</strain>
        <tissue evidence="2">Leaf</tissue>
    </source>
</reference>
<dbReference type="GO" id="GO:0010073">
    <property type="term" value="P:meristem maintenance"/>
    <property type="evidence" value="ECO:0007669"/>
    <property type="project" value="InterPro"/>
</dbReference>
<gene>
    <name evidence="2" type="ORF">J1N35_041808</name>
</gene>
<evidence type="ECO:0000259" key="1">
    <source>
        <dbReference type="Pfam" id="PF10536"/>
    </source>
</evidence>
<dbReference type="EMBL" id="JAIQCV010000012">
    <property type="protein sequence ID" value="KAH1040065.1"/>
    <property type="molecule type" value="Genomic_DNA"/>
</dbReference>
<organism evidence="2 3">
    <name type="scientific">Gossypium stocksii</name>
    <dbReference type="NCBI Taxonomy" id="47602"/>
    <lineage>
        <taxon>Eukaryota</taxon>
        <taxon>Viridiplantae</taxon>
        <taxon>Streptophyta</taxon>
        <taxon>Embryophyta</taxon>
        <taxon>Tracheophyta</taxon>
        <taxon>Spermatophyta</taxon>
        <taxon>Magnoliopsida</taxon>
        <taxon>eudicotyledons</taxon>
        <taxon>Gunneridae</taxon>
        <taxon>Pentapetalae</taxon>
        <taxon>rosids</taxon>
        <taxon>malvids</taxon>
        <taxon>Malvales</taxon>
        <taxon>Malvaceae</taxon>
        <taxon>Malvoideae</taxon>
        <taxon>Gossypium</taxon>
    </lineage>
</organism>
<keyword evidence="3" id="KW-1185">Reference proteome</keyword>
<feature type="domain" description="Aminotransferase-like plant mobile" evidence="1">
    <location>
        <begin position="8"/>
        <end position="203"/>
    </location>
</feature>
<dbReference type="PANTHER" id="PTHR46033:SF8">
    <property type="entry name" value="PROTEIN MAINTENANCE OF MERISTEMS-LIKE"/>
    <property type="match status" value="1"/>
</dbReference>
<proteinExistence type="predicted"/>
<dbReference type="PANTHER" id="PTHR46033">
    <property type="entry name" value="PROTEIN MAIN-LIKE 2"/>
    <property type="match status" value="1"/>
</dbReference>
<evidence type="ECO:0000313" key="2">
    <source>
        <dbReference type="EMBL" id="KAH1040065.1"/>
    </source>
</evidence>
<comment type="caution">
    <text evidence="2">The sequence shown here is derived from an EMBL/GenBank/DDBJ whole genome shotgun (WGS) entry which is preliminary data.</text>
</comment>
<evidence type="ECO:0000313" key="3">
    <source>
        <dbReference type="Proteomes" id="UP000828251"/>
    </source>
</evidence>
<sequence length="217" mass="24919">MPYLELSGFGSVTLIRTFDMRYDLISALVERWRPKTHTFHLPYEECTITLQDVALQLGLPINRNAVTGVSSISRSATLCYDLLRRLPSKGKFTGLRFSWLKANFEHFPSTASEWEAMHAIPTYIMHLIGGVFMLDTNGNKVHLVYLSLLSNSHNIRLYSWGSAMLTMLYREFCRMTDPSAVDIGRCLILLQSWALYQIPFLASICHQSYIFPLVTKW</sequence>
<protein>
    <recommendedName>
        <fullName evidence="1">Aminotransferase-like plant mobile domain-containing protein</fullName>
    </recommendedName>
</protein>
<name>A0A9D3UGB2_9ROSI</name>
<dbReference type="OrthoDB" id="1937047at2759"/>
<dbReference type="InterPro" id="IPR019557">
    <property type="entry name" value="AminoTfrase-like_pln_mobile"/>
</dbReference>
<dbReference type="AlphaFoldDB" id="A0A9D3UGB2"/>
<dbReference type="Pfam" id="PF10536">
    <property type="entry name" value="PMD"/>
    <property type="match status" value="1"/>
</dbReference>
<dbReference type="InterPro" id="IPR044824">
    <property type="entry name" value="MAIN-like"/>
</dbReference>
<dbReference type="Proteomes" id="UP000828251">
    <property type="component" value="Unassembled WGS sequence"/>
</dbReference>
<accession>A0A9D3UGB2</accession>